<dbReference type="Proteomes" id="UP000242687">
    <property type="component" value="Unassembled WGS sequence"/>
</dbReference>
<sequence length="343" mass="38050">MPSQLNVVKLLFVYLLISIQHFAAKAQKIEQFSLIRPEYKVANSLYKTINFIDSRNDTSTLGIVQTGAFNRQALVVAKDGLGNQIKNVLADLTDSTAANGELLLQLRLYNLAEVTSSFSEKGYFKLYAHLFAKVDNGYSIINSVDTLVVMSAMDVTNALLKAGSNVLTDFIANNLTNKPQSKASFPYSYIVNIDRAEKKQLRLYTADTFTDGVYYRYRSFKDQIPDGEVVVEGDSISDGNIKVYDAKRKLKNLNPANAYAVVFKGKPYITNTFGYHPVYRRDDDVFFNGRISIYRNASAGTVIAMSALFGIAGGLIASSGTNDLYDGEVKIDYLTGEFIVPKQ</sequence>
<protein>
    <submittedName>
        <fullName evidence="1">Uncharacterized protein</fullName>
    </submittedName>
</protein>
<reference evidence="1 2" key="1">
    <citation type="submission" date="2017-11" db="EMBL/GenBank/DDBJ databases">
        <title>Genomic Encyclopedia of Archaeal and Bacterial Type Strains, Phase II (KMG-II): From Individual Species to Whole Genera.</title>
        <authorList>
            <person name="Goeker M."/>
        </authorList>
    </citation>
    <scope>NUCLEOTIDE SEQUENCE [LARGE SCALE GENOMIC DNA]</scope>
    <source>
        <strain evidence="1 2">DSM 28175</strain>
    </source>
</reference>
<comment type="caution">
    <text evidence="1">The sequence shown here is derived from an EMBL/GenBank/DDBJ whole genome shotgun (WGS) entry which is preliminary data.</text>
</comment>
<evidence type="ECO:0000313" key="2">
    <source>
        <dbReference type="Proteomes" id="UP000242687"/>
    </source>
</evidence>
<organism evidence="1 2">
    <name type="scientific">Mucilaginibacter auburnensis</name>
    <dbReference type="NCBI Taxonomy" id="1457233"/>
    <lineage>
        <taxon>Bacteria</taxon>
        <taxon>Pseudomonadati</taxon>
        <taxon>Bacteroidota</taxon>
        <taxon>Sphingobacteriia</taxon>
        <taxon>Sphingobacteriales</taxon>
        <taxon>Sphingobacteriaceae</taxon>
        <taxon>Mucilaginibacter</taxon>
    </lineage>
</organism>
<gene>
    <name evidence="1" type="ORF">CLV57_2994</name>
</gene>
<dbReference type="OrthoDB" id="796315at2"/>
<keyword evidence="2" id="KW-1185">Reference proteome</keyword>
<proteinExistence type="predicted"/>
<evidence type="ECO:0000313" key="1">
    <source>
        <dbReference type="EMBL" id="PJJ79855.1"/>
    </source>
</evidence>
<dbReference type="AlphaFoldDB" id="A0A2H9VNE9"/>
<dbReference type="EMBL" id="PGFJ01000002">
    <property type="protein sequence ID" value="PJJ79855.1"/>
    <property type="molecule type" value="Genomic_DNA"/>
</dbReference>
<name>A0A2H9VNE9_9SPHI</name>
<dbReference type="RefSeq" id="WP_100342162.1">
    <property type="nucleotide sequence ID" value="NZ_PGFJ01000002.1"/>
</dbReference>
<accession>A0A2H9VNE9</accession>